<comment type="caution">
    <text evidence="6">The sequence shown here is derived from an EMBL/GenBank/DDBJ whole genome shotgun (WGS) entry which is preliminary data.</text>
</comment>
<organism evidence="6">
    <name type="scientific">Sesamum radiatum</name>
    <name type="common">Black benniseed</name>
    <dbReference type="NCBI Taxonomy" id="300843"/>
    <lineage>
        <taxon>Eukaryota</taxon>
        <taxon>Viridiplantae</taxon>
        <taxon>Streptophyta</taxon>
        <taxon>Embryophyta</taxon>
        <taxon>Tracheophyta</taxon>
        <taxon>Spermatophyta</taxon>
        <taxon>Magnoliopsida</taxon>
        <taxon>eudicotyledons</taxon>
        <taxon>Gunneridae</taxon>
        <taxon>Pentapetalae</taxon>
        <taxon>asterids</taxon>
        <taxon>lamiids</taxon>
        <taxon>Lamiales</taxon>
        <taxon>Pedaliaceae</taxon>
        <taxon>Sesamum</taxon>
    </lineage>
</organism>
<dbReference type="GO" id="GO:0046872">
    <property type="term" value="F:metal ion binding"/>
    <property type="evidence" value="ECO:0007669"/>
    <property type="project" value="UniProtKB-KW"/>
</dbReference>
<feature type="chain" id="PRO_5043587609" evidence="4">
    <location>
        <begin position="21"/>
        <end position="293"/>
    </location>
</feature>
<dbReference type="AlphaFoldDB" id="A0AAW2T4Q2"/>
<dbReference type="SUPFAM" id="SSF49503">
    <property type="entry name" value="Cupredoxins"/>
    <property type="match status" value="1"/>
</dbReference>
<dbReference type="InterPro" id="IPR008972">
    <property type="entry name" value="Cupredoxin"/>
</dbReference>
<evidence type="ECO:0000259" key="5">
    <source>
        <dbReference type="PROSITE" id="PS51485"/>
    </source>
</evidence>
<reference evidence="6" key="2">
    <citation type="journal article" date="2024" name="Plant">
        <title>Genomic evolution and insights into agronomic trait innovations of Sesamum species.</title>
        <authorList>
            <person name="Miao H."/>
            <person name="Wang L."/>
            <person name="Qu L."/>
            <person name="Liu H."/>
            <person name="Sun Y."/>
            <person name="Le M."/>
            <person name="Wang Q."/>
            <person name="Wei S."/>
            <person name="Zheng Y."/>
            <person name="Lin W."/>
            <person name="Duan Y."/>
            <person name="Cao H."/>
            <person name="Xiong S."/>
            <person name="Wang X."/>
            <person name="Wei L."/>
            <person name="Li C."/>
            <person name="Ma Q."/>
            <person name="Ju M."/>
            <person name="Zhao R."/>
            <person name="Li G."/>
            <person name="Mu C."/>
            <person name="Tian Q."/>
            <person name="Mei H."/>
            <person name="Zhang T."/>
            <person name="Gao T."/>
            <person name="Zhang H."/>
        </authorList>
    </citation>
    <scope>NUCLEOTIDE SEQUENCE</scope>
    <source>
        <strain evidence="6">G02</strain>
    </source>
</reference>
<feature type="compositionally biased region" description="Pro residues" evidence="3">
    <location>
        <begin position="124"/>
        <end position="189"/>
    </location>
</feature>
<dbReference type="Pfam" id="PF02298">
    <property type="entry name" value="Cu_bind_like"/>
    <property type="match status" value="1"/>
</dbReference>
<dbReference type="PANTHER" id="PTHR33021">
    <property type="entry name" value="BLUE COPPER PROTEIN"/>
    <property type="match status" value="1"/>
</dbReference>
<dbReference type="EMBL" id="JACGWJ010000009">
    <property type="protein sequence ID" value="KAL0399861.1"/>
    <property type="molecule type" value="Genomic_DNA"/>
</dbReference>
<evidence type="ECO:0000256" key="2">
    <source>
        <dbReference type="ARBA" id="ARBA00023180"/>
    </source>
</evidence>
<dbReference type="PRINTS" id="PR01217">
    <property type="entry name" value="PRICHEXTENSN"/>
</dbReference>
<dbReference type="Gene3D" id="2.60.40.420">
    <property type="entry name" value="Cupredoxins - blue copper proteins"/>
    <property type="match status" value="1"/>
</dbReference>
<dbReference type="InterPro" id="IPR003245">
    <property type="entry name" value="Phytocyanin_dom"/>
</dbReference>
<feature type="domain" description="Phytocyanin" evidence="5">
    <location>
        <begin position="21"/>
        <end position="121"/>
    </location>
</feature>
<protein>
    <submittedName>
        <fullName evidence="6">Uclacyanin 1</fullName>
    </submittedName>
</protein>
<keyword evidence="4" id="KW-0732">Signal</keyword>
<keyword evidence="2" id="KW-0325">Glycoprotein</keyword>
<evidence type="ECO:0000256" key="1">
    <source>
        <dbReference type="ARBA" id="ARBA00022723"/>
    </source>
</evidence>
<reference evidence="6" key="1">
    <citation type="submission" date="2020-06" db="EMBL/GenBank/DDBJ databases">
        <authorList>
            <person name="Li T."/>
            <person name="Hu X."/>
            <person name="Zhang T."/>
            <person name="Song X."/>
            <person name="Zhang H."/>
            <person name="Dai N."/>
            <person name="Sheng W."/>
            <person name="Hou X."/>
            <person name="Wei L."/>
        </authorList>
    </citation>
    <scope>NUCLEOTIDE SEQUENCE</scope>
    <source>
        <strain evidence="6">G02</strain>
        <tissue evidence="6">Leaf</tissue>
    </source>
</reference>
<evidence type="ECO:0000256" key="3">
    <source>
        <dbReference type="SAM" id="MobiDB-lite"/>
    </source>
</evidence>
<dbReference type="PROSITE" id="PS51485">
    <property type="entry name" value="PHYTOCYANIN"/>
    <property type="match status" value="1"/>
</dbReference>
<gene>
    <name evidence="6" type="ORF">Sradi_2329400</name>
</gene>
<dbReference type="InterPro" id="IPR039391">
    <property type="entry name" value="Phytocyanin-like"/>
</dbReference>
<dbReference type="GO" id="GO:0009055">
    <property type="term" value="F:electron transfer activity"/>
    <property type="evidence" value="ECO:0007669"/>
    <property type="project" value="InterPro"/>
</dbReference>
<dbReference type="PANTHER" id="PTHR33021:SF492">
    <property type="entry name" value="UCLACYANIN 1"/>
    <property type="match status" value="1"/>
</dbReference>
<feature type="compositionally biased region" description="Pro residues" evidence="3">
    <location>
        <begin position="196"/>
        <end position="208"/>
    </location>
</feature>
<feature type="region of interest" description="Disordered" evidence="3">
    <location>
        <begin position="122"/>
        <end position="270"/>
    </location>
</feature>
<dbReference type="GO" id="GO:0005886">
    <property type="term" value="C:plasma membrane"/>
    <property type="evidence" value="ECO:0007669"/>
    <property type="project" value="TreeGrafter"/>
</dbReference>
<feature type="signal peptide" evidence="4">
    <location>
        <begin position="1"/>
        <end position="20"/>
    </location>
</feature>
<accession>A0AAW2T4Q2</accession>
<dbReference type="FunFam" id="2.60.40.420:FF:000003">
    <property type="entry name" value="Blue copper"/>
    <property type="match status" value="1"/>
</dbReference>
<name>A0AAW2T4Q2_SESRA</name>
<proteinExistence type="predicted"/>
<evidence type="ECO:0000313" key="6">
    <source>
        <dbReference type="EMBL" id="KAL0399861.1"/>
    </source>
</evidence>
<feature type="compositionally biased region" description="Pro residues" evidence="3">
    <location>
        <begin position="216"/>
        <end position="227"/>
    </location>
</feature>
<keyword evidence="1" id="KW-0479">Metal-binding</keyword>
<feature type="compositionally biased region" description="Low complexity" evidence="3">
    <location>
        <begin position="228"/>
        <end position="258"/>
    </location>
</feature>
<sequence length="293" mass="29340">MLQAVVSLAAMAMMINLSMASNYTVGAPNGGWDQSTDLTTWASSQTFLVGDNLIFQYTTNHDVTEVSKPDFDSCSASNPLQPPHSGGLTLIPLTSAGTRYFICGSAGHCLGGMKVQIDILAASSPPPSTTPSLPPPPPPATPPPSITPSIPPPPPATPPTAPPPPSTTPSVPTPSPRTAPSSPSPPPTPSVGRPVSSPPPKSIAPAPSPKHSHGPAPAPSPYHPHSPAPKVSPSSAPPTAAASNPALPPSAAAPSPIGSLPPPPAPSSAAKFTVKGALTAASSGFLMMMFLNL</sequence>
<dbReference type="CDD" id="cd04216">
    <property type="entry name" value="Phytocyanin"/>
    <property type="match status" value="1"/>
</dbReference>
<evidence type="ECO:0000256" key="4">
    <source>
        <dbReference type="SAM" id="SignalP"/>
    </source>
</evidence>